<feature type="transmembrane region" description="Helical" evidence="6">
    <location>
        <begin position="87"/>
        <end position="104"/>
    </location>
</feature>
<dbReference type="GO" id="GO:0003677">
    <property type="term" value="F:DNA binding"/>
    <property type="evidence" value="ECO:0007669"/>
    <property type="project" value="UniProtKB-KW"/>
</dbReference>
<dbReference type="EMBL" id="FNYK01000001">
    <property type="protein sequence ID" value="SEI38040.1"/>
    <property type="molecule type" value="Genomic_DNA"/>
</dbReference>
<keyword evidence="6" id="KW-1133">Transmembrane helix</keyword>
<dbReference type="SMART" id="SM00843">
    <property type="entry name" value="Ftsk_gamma"/>
    <property type="match status" value="1"/>
</dbReference>
<keyword evidence="4" id="KW-0238">DNA-binding</keyword>
<dbReference type="InterPro" id="IPR050206">
    <property type="entry name" value="FtsK/SpoIIIE/SftA"/>
</dbReference>
<dbReference type="InterPro" id="IPR036388">
    <property type="entry name" value="WH-like_DNA-bd_sf"/>
</dbReference>
<feature type="transmembrane region" description="Helical" evidence="6">
    <location>
        <begin position="23"/>
        <end position="41"/>
    </location>
</feature>
<keyword evidence="3 5" id="KW-0067">ATP-binding</keyword>
<dbReference type="InterPro" id="IPR003593">
    <property type="entry name" value="AAA+_ATPase"/>
</dbReference>
<reference evidence="9" key="1">
    <citation type="submission" date="2016-10" db="EMBL/GenBank/DDBJ databases">
        <authorList>
            <person name="Varghese N."/>
        </authorList>
    </citation>
    <scope>NUCLEOTIDE SEQUENCE [LARGE SCALE GENOMIC DNA]</scope>
    <source>
        <strain evidence="9">DSM 20406</strain>
    </source>
</reference>
<feature type="binding site" evidence="5">
    <location>
        <begin position="444"/>
        <end position="451"/>
    </location>
    <ligand>
        <name>ATP</name>
        <dbReference type="ChEBI" id="CHEBI:30616"/>
    </ligand>
</feature>
<comment type="similarity">
    <text evidence="1">Belongs to the FtsK/SpoIIIE/SftA family.</text>
</comment>
<dbReference type="PANTHER" id="PTHR22683:SF41">
    <property type="entry name" value="DNA TRANSLOCASE FTSK"/>
    <property type="match status" value="1"/>
</dbReference>
<dbReference type="AlphaFoldDB" id="A0A1H6QEX7"/>
<dbReference type="Pfam" id="PF09397">
    <property type="entry name" value="FtsK_gamma"/>
    <property type="match status" value="1"/>
</dbReference>
<evidence type="ECO:0000259" key="7">
    <source>
        <dbReference type="PROSITE" id="PS50901"/>
    </source>
</evidence>
<accession>A0A1H6QEX7</accession>
<dbReference type="GO" id="GO:0005524">
    <property type="term" value="F:ATP binding"/>
    <property type="evidence" value="ECO:0007669"/>
    <property type="project" value="UniProtKB-UniRule"/>
</dbReference>
<dbReference type="Pfam" id="PF01580">
    <property type="entry name" value="FtsK_SpoIIIE"/>
    <property type="match status" value="1"/>
</dbReference>
<dbReference type="InterPro" id="IPR027417">
    <property type="entry name" value="P-loop_NTPase"/>
</dbReference>
<proteinExistence type="inferred from homology"/>
<evidence type="ECO:0000256" key="4">
    <source>
        <dbReference type="ARBA" id="ARBA00023125"/>
    </source>
</evidence>
<keyword evidence="6" id="KW-0812">Transmembrane</keyword>
<dbReference type="STRING" id="322505.SAMN04487836_101147"/>
<evidence type="ECO:0000256" key="5">
    <source>
        <dbReference type="PROSITE-ProRule" id="PRU00289"/>
    </source>
</evidence>
<keyword evidence="2 5" id="KW-0547">Nucleotide-binding</keyword>
<dbReference type="PROSITE" id="PS50901">
    <property type="entry name" value="FTSK"/>
    <property type="match status" value="1"/>
</dbReference>
<sequence>MAKKKKKKVVKKNEALTPLKIRILNLIVIFFIVITLEHLGFVGKGLFNGLSYLFGPIMTYIGLSLIGLGLINSFIKGEVVNPTSPEAVGTYMMYVAVLIFLCFSKEGQGVHLIGKYIAGKMSFKGGLLGIVLYGGLSELFDALGALIAAIIIFSIGFIMVGTKLYLRYKQYRDEHPLPERKEEPIEPKVINHQDDQVINKVYVKKKGPKFFDFLGDKEEELPLFPDEVFEDRKKEVPLEPEITSAFAFNDQTERLDIVDKKPQKMKQQEKKEPVVDVPMPSHATSLAHYQLPPVTLLNPIKRTKSSNEEMHNAKATAATLEELLKQFGVNAHVEELHIGPTVTKYELRLEIGTRVNKILSLQDDIQLALAAKEIRIEAPIPGKPYVGIEIPNKTPAMVPFNEVFQLSKKDPTYNNVLAVPLGKDIEGNIVTAELNKMPHLLIAGATGSGKSVCVNVIITSLLMKATPEQVRLILVDPKKVELSNYNGVPHLLAPVVTDAKKAAGVLQEVVKEMERRYEVFAENNQRNMTNYNEYAKKFNQTAKEEEQKEIMPYIVVILDEVADLMMVASKTVEDCIMRISQMARAAGIHMIVATQRPSTNIITGVIKANIPSRIAFAVSSSVDSRTILDSGGAEKLLGKGDMLFSPMNASSATRVQGAFVDDSEVARVVEYASSQMDATYEDKYVNAKEASNEKGSSSEDDDPYADFDDEYEECRDFVIQEQRASTSLLQRRFRIGYNKAARIMDQLEENGVIGPQIGSKPREVYIRSYSEEPLEE</sequence>
<dbReference type="Gene3D" id="3.40.50.300">
    <property type="entry name" value="P-loop containing nucleotide triphosphate hydrolases"/>
    <property type="match status" value="1"/>
</dbReference>
<dbReference type="OrthoDB" id="9807790at2"/>
<dbReference type="GO" id="GO:0016020">
    <property type="term" value="C:membrane"/>
    <property type="evidence" value="ECO:0007669"/>
    <property type="project" value="UniProtKB-SubCell"/>
</dbReference>
<keyword evidence="9" id="KW-1185">Reference proteome</keyword>
<gene>
    <name evidence="8" type="ORF">SAMN04487834_1001106</name>
</gene>
<keyword evidence="6" id="KW-0472">Membrane</keyword>
<dbReference type="Pfam" id="PF17854">
    <property type="entry name" value="FtsK_alpha"/>
    <property type="match status" value="1"/>
</dbReference>
<evidence type="ECO:0000256" key="2">
    <source>
        <dbReference type="ARBA" id="ARBA00022741"/>
    </source>
</evidence>
<dbReference type="eggNOG" id="COG1674">
    <property type="taxonomic scope" value="Bacteria"/>
</dbReference>
<dbReference type="Gene3D" id="3.30.980.40">
    <property type="match status" value="1"/>
</dbReference>
<feature type="domain" description="FtsK" evidence="7">
    <location>
        <begin position="427"/>
        <end position="625"/>
    </location>
</feature>
<feature type="transmembrane region" description="Helical" evidence="6">
    <location>
        <begin position="53"/>
        <end position="75"/>
    </location>
</feature>
<dbReference type="InterPro" id="IPR041027">
    <property type="entry name" value="FtsK_alpha"/>
</dbReference>
<evidence type="ECO:0000256" key="1">
    <source>
        <dbReference type="ARBA" id="ARBA00006474"/>
    </source>
</evidence>
<dbReference type="Proteomes" id="UP000183028">
    <property type="component" value="Unassembled WGS sequence"/>
</dbReference>
<protein>
    <submittedName>
        <fullName evidence="8">DNA segregation ATPase FtsK/SpoIIIE, S-DNA-T family</fullName>
    </submittedName>
</protein>
<dbReference type="SUPFAM" id="SSF52540">
    <property type="entry name" value="P-loop containing nucleoside triphosphate hydrolases"/>
    <property type="match status" value="1"/>
</dbReference>
<evidence type="ECO:0000256" key="3">
    <source>
        <dbReference type="ARBA" id="ARBA00022840"/>
    </source>
</evidence>
<dbReference type="Gene3D" id="1.10.10.10">
    <property type="entry name" value="Winged helix-like DNA-binding domain superfamily/Winged helix DNA-binding domain"/>
    <property type="match status" value="1"/>
</dbReference>
<organism evidence="8 9">
    <name type="scientific">Sharpea azabuensis</name>
    <dbReference type="NCBI Taxonomy" id="322505"/>
    <lineage>
        <taxon>Bacteria</taxon>
        <taxon>Bacillati</taxon>
        <taxon>Bacillota</taxon>
        <taxon>Erysipelotrichia</taxon>
        <taxon>Erysipelotrichales</taxon>
        <taxon>Coprobacillaceae</taxon>
        <taxon>Sharpea</taxon>
    </lineage>
</organism>
<dbReference type="InterPro" id="IPR036390">
    <property type="entry name" value="WH_DNA-bd_sf"/>
</dbReference>
<dbReference type="SUPFAM" id="SSF46785">
    <property type="entry name" value="Winged helix' DNA-binding domain"/>
    <property type="match status" value="1"/>
</dbReference>
<dbReference type="RefSeq" id="WP_074731087.1">
    <property type="nucleotide sequence ID" value="NZ_FNYK01000001.1"/>
</dbReference>
<feature type="transmembrane region" description="Helical" evidence="6">
    <location>
        <begin position="142"/>
        <end position="166"/>
    </location>
</feature>
<name>A0A1H6QEX7_9FIRM</name>
<evidence type="ECO:0000313" key="9">
    <source>
        <dbReference type="Proteomes" id="UP000183028"/>
    </source>
</evidence>
<dbReference type="PANTHER" id="PTHR22683">
    <property type="entry name" value="SPORULATION PROTEIN RELATED"/>
    <property type="match status" value="1"/>
</dbReference>
<evidence type="ECO:0000256" key="6">
    <source>
        <dbReference type="SAM" id="Phobius"/>
    </source>
</evidence>
<dbReference type="InterPro" id="IPR018541">
    <property type="entry name" value="Ftsk_gamma"/>
</dbReference>
<dbReference type="SMART" id="SM00382">
    <property type="entry name" value="AAA"/>
    <property type="match status" value="1"/>
</dbReference>
<evidence type="ECO:0000313" key="8">
    <source>
        <dbReference type="EMBL" id="SEI38040.1"/>
    </source>
</evidence>
<dbReference type="InterPro" id="IPR002543">
    <property type="entry name" value="FtsK_dom"/>
</dbReference>
<feature type="transmembrane region" description="Helical" evidence="6">
    <location>
        <begin position="116"/>
        <end position="136"/>
    </location>
</feature>